<dbReference type="InterPro" id="IPR003191">
    <property type="entry name" value="Guanylate-bd/ATL_C"/>
</dbReference>
<proteinExistence type="predicted"/>
<gene>
    <name evidence="4" type="ORF">BSTOLATCC_MIC16844</name>
</gene>
<evidence type="ECO:0000256" key="1">
    <source>
        <dbReference type="SAM" id="Coils"/>
    </source>
</evidence>
<evidence type="ECO:0000313" key="4">
    <source>
        <dbReference type="EMBL" id="CAG9316741.1"/>
    </source>
</evidence>
<dbReference type="InterPro" id="IPR036543">
    <property type="entry name" value="Guanylate-bd_C_sf"/>
</dbReference>
<feature type="domain" description="Guanylate-binding protein/Atlastin C-terminal" evidence="3">
    <location>
        <begin position="173"/>
        <end position="472"/>
    </location>
</feature>
<feature type="region of interest" description="Disordered" evidence="2">
    <location>
        <begin position="18"/>
        <end position="71"/>
    </location>
</feature>
<feature type="compositionally biased region" description="Polar residues" evidence="2">
    <location>
        <begin position="1449"/>
        <end position="1464"/>
    </location>
</feature>
<feature type="region of interest" description="Disordered" evidence="2">
    <location>
        <begin position="1439"/>
        <end position="1490"/>
    </location>
</feature>
<dbReference type="Pfam" id="PF02841">
    <property type="entry name" value="GBP_C"/>
    <property type="match status" value="1"/>
</dbReference>
<dbReference type="Proteomes" id="UP001162131">
    <property type="component" value="Unassembled WGS sequence"/>
</dbReference>
<sequence>MEKPEDLIEYETYSDASITSNHDFQQSNISSCEESDYRDEKAILSPSQTSENLSCMDEERSTNLNEPPAPPLFLKEEKPRNQLYKCNSEKNEEENTKKSDPQNFLQILNNYFSNISCYNFRRPINSNEISNMLSNICIDQEDATLVSYIDKLKDDFSRLTSADSLYNLLVPQEVLKNLIKECIESVKKRSIPDIQSLWTSMCIYENQRVMDSANEIYDSTIMDYTSQKFPVSQKELKLIHKDAKKLALAHYFSNSIGYDTKNLLETLNEKIHEKFENLKIENEQSSKAFLSAFMNENFKVISNKMKSGTMAYMDFERELRHFQEFVRSHGPNLGCKEESLMEFCYNVTAAASESFLRQMSQELKFYRETSENSKVCVSSEMSQMKEIYNKEKEDLLKKIASFESERSNLAEREKNLHEQIKSLKGYIEKIEQGNRDLVKNIKSDAQKEIQDSLNKISEYEDKTKELERHIYQIESEKAQEIALLQQKINFLESSLEEGNIKAQKLLNELKNEKKNYNQAIKDIHVKYEEQIQSFQAKISQENEKFNDFEGTLNDKESEIEQLRLISSRNELQLSNLLKESKEEIQALKQKLDQKDLFYKKECENVQKSIDMELKHLRERLIETEAKLKEKDLQIASGVSSTQKEVAILQQKSEFLEQELLESKRVLEEERRMHETMMQTLNRVSCDLTQEEMQIEIEKIRNSYEDMLRSSEEAIEQLKEELGNEILQLKTDKRDTEMQMETIKISYENKEKDYKDAMEALNFEKQKNIEKIKLLQNEVTALSEDCEIKSKKKIKDLEGRIQELSLAHNKEISALKLENEQILNQLKKLHSDEKAIIDQRVKEEKERFEKKYSIACEEYEDRLREEQEKYEEEINALQDELQGFQESKAREIQQVRHKAALDVQKLETLEVYLQSLKDQISSMQTSHAQAIENQMIAFTNERNLLLEKIEKLVNEVSLKEREMASMEFKAETLQNKFASHEKELEDVKDQMSKERMNFIERLDCAKKTNHKLADEISQKKSEYKREIALANQHIEFQAKKIADLEKAIQENQKGGSSSKSWKMENGQDGFEMIEKLSVEKEKALKKIDMKRRTIKELQCKINKQTAIYEKEKSLLEEKVEQLTQKKQETEERYNEEIKDLREQLACRDGVVIRDKSTILKENDALKTNVSDLERKIAELLATADREKTLWENKVTFLTSQRDQARNSTIESQRKFELALEQLQKRGNRDKTDQSSILSSVEANYNHQIKELQEANQLAVNDLNIKIRSLEKDLKIIKDELDQERRLRNVDSAMLENQVQELIENEKLLKEEIEALNKQKEKEIKETCENLKHDKEILRSQVADLEQRAKDLEQQKNSIYIEYEKEKAKWALDRDHLISEKNESQDLIERLEKRKETLVREVEKLRAERGSRSRASSIARSRPSVVPNKSYFSTFNEDAASVTSDKKTEENATVCNTPSSSSNHDYSPQPLKVKNYTVKPTSPIEPKKLNNI</sequence>
<feature type="compositionally biased region" description="Polar residues" evidence="2">
    <location>
        <begin position="18"/>
        <end position="32"/>
    </location>
</feature>
<dbReference type="GO" id="GO:0005525">
    <property type="term" value="F:GTP binding"/>
    <property type="evidence" value="ECO:0007669"/>
    <property type="project" value="InterPro"/>
</dbReference>
<feature type="coiled-coil region" evidence="1">
    <location>
        <begin position="1072"/>
        <end position="1188"/>
    </location>
</feature>
<protein>
    <recommendedName>
        <fullName evidence="3">Guanylate-binding protein/Atlastin C-terminal domain-containing protein</fullName>
    </recommendedName>
</protein>
<reference evidence="4" key="1">
    <citation type="submission" date="2021-09" db="EMBL/GenBank/DDBJ databases">
        <authorList>
            <consortium name="AG Swart"/>
            <person name="Singh M."/>
            <person name="Singh A."/>
            <person name="Seah K."/>
            <person name="Emmerich C."/>
        </authorList>
    </citation>
    <scope>NUCLEOTIDE SEQUENCE</scope>
    <source>
        <strain evidence="4">ATCC30299</strain>
    </source>
</reference>
<comment type="caution">
    <text evidence="4">The sequence shown here is derived from an EMBL/GenBank/DDBJ whole genome shotgun (WGS) entry which is preliminary data.</text>
</comment>
<feature type="coiled-coil region" evidence="1">
    <location>
        <begin position="385"/>
        <end position="1032"/>
    </location>
</feature>
<name>A0AAU9IZK5_9CILI</name>
<dbReference type="SUPFAM" id="SSF48340">
    <property type="entry name" value="Interferon-induced guanylate-binding protein 1 (GBP1), C-terminal domain"/>
    <property type="match status" value="1"/>
</dbReference>
<organism evidence="4 5">
    <name type="scientific">Blepharisma stoltei</name>
    <dbReference type="NCBI Taxonomy" id="1481888"/>
    <lineage>
        <taxon>Eukaryota</taxon>
        <taxon>Sar</taxon>
        <taxon>Alveolata</taxon>
        <taxon>Ciliophora</taxon>
        <taxon>Postciliodesmatophora</taxon>
        <taxon>Heterotrichea</taxon>
        <taxon>Heterotrichida</taxon>
        <taxon>Blepharismidae</taxon>
        <taxon>Blepharisma</taxon>
    </lineage>
</organism>
<dbReference type="GO" id="GO:0003924">
    <property type="term" value="F:GTPase activity"/>
    <property type="evidence" value="ECO:0007669"/>
    <property type="project" value="InterPro"/>
</dbReference>
<dbReference type="PANTHER" id="PTHR10751">
    <property type="entry name" value="GUANYLATE BINDING PROTEIN"/>
    <property type="match status" value="1"/>
</dbReference>
<evidence type="ECO:0000259" key="3">
    <source>
        <dbReference type="Pfam" id="PF02841"/>
    </source>
</evidence>
<keyword evidence="1" id="KW-0175">Coiled coil</keyword>
<dbReference type="EMBL" id="CAJZBQ010000016">
    <property type="protein sequence ID" value="CAG9316741.1"/>
    <property type="molecule type" value="Genomic_DNA"/>
</dbReference>
<dbReference type="Gene3D" id="1.20.1000.10">
    <property type="entry name" value="Guanylate-binding protein, C-terminal domain"/>
    <property type="match status" value="1"/>
</dbReference>
<evidence type="ECO:0000313" key="5">
    <source>
        <dbReference type="Proteomes" id="UP001162131"/>
    </source>
</evidence>
<feature type="coiled-coil region" evidence="1">
    <location>
        <begin position="1236"/>
        <end position="1406"/>
    </location>
</feature>
<accession>A0AAU9IZK5</accession>
<evidence type="ECO:0000256" key="2">
    <source>
        <dbReference type="SAM" id="MobiDB-lite"/>
    </source>
</evidence>
<keyword evidence="5" id="KW-1185">Reference proteome</keyword>